<dbReference type="AlphaFoldDB" id="W9CGN4"/>
<keyword evidence="1" id="KW-1133">Transmembrane helix</keyword>
<protein>
    <submittedName>
        <fullName evidence="2">Uncharacterized protein</fullName>
    </submittedName>
</protein>
<evidence type="ECO:0000313" key="2">
    <source>
        <dbReference type="EMBL" id="ESZ93705.1"/>
    </source>
</evidence>
<dbReference type="Proteomes" id="UP000019487">
    <property type="component" value="Unassembled WGS sequence"/>
</dbReference>
<comment type="caution">
    <text evidence="2">The sequence shown here is derived from an EMBL/GenBank/DDBJ whole genome shotgun (WGS) entry which is preliminary data.</text>
</comment>
<keyword evidence="1" id="KW-0812">Transmembrane</keyword>
<evidence type="ECO:0000256" key="1">
    <source>
        <dbReference type="SAM" id="Phobius"/>
    </source>
</evidence>
<keyword evidence="1" id="KW-0472">Membrane</keyword>
<proteinExistence type="predicted"/>
<gene>
    <name evidence="2" type="ORF">SBOR_5890</name>
</gene>
<organism evidence="2 3">
    <name type="scientific">Sclerotinia borealis (strain F-4128)</name>
    <dbReference type="NCBI Taxonomy" id="1432307"/>
    <lineage>
        <taxon>Eukaryota</taxon>
        <taxon>Fungi</taxon>
        <taxon>Dikarya</taxon>
        <taxon>Ascomycota</taxon>
        <taxon>Pezizomycotina</taxon>
        <taxon>Leotiomycetes</taxon>
        <taxon>Helotiales</taxon>
        <taxon>Sclerotiniaceae</taxon>
        <taxon>Sclerotinia</taxon>
    </lineage>
</organism>
<name>W9CGN4_SCLBF</name>
<dbReference type="HOGENOM" id="CLU_2689226_0_0_1"/>
<evidence type="ECO:0000313" key="3">
    <source>
        <dbReference type="Proteomes" id="UP000019487"/>
    </source>
</evidence>
<sequence>MAANLNANDALNFTSLGTSELPRQVFAVGLGGVLGLITWYFIYFYVVDLVFDRMDMARAERRAERQRRILRLNG</sequence>
<reference evidence="2 3" key="1">
    <citation type="journal article" date="2014" name="Genome Announc.">
        <title>Draft genome sequence of Sclerotinia borealis, a psychrophilic plant pathogenic fungus.</title>
        <authorList>
            <person name="Mardanov A.V."/>
            <person name="Beletsky A.V."/>
            <person name="Kadnikov V.V."/>
            <person name="Ignatov A.N."/>
            <person name="Ravin N.V."/>
        </authorList>
    </citation>
    <scope>NUCLEOTIDE SEQUENCE [LARGE SCALE GENOMIC DNA]</scope>
    <source>
        <strain evidence="3">F-4157</strain>
    </source>
</reference>
<accession>W9CGN4</accession>
<feature type="transmembrane region" description="Helical" evidence="1">
    <location>
        <begin position="25"/>
        <end position="51"/>
    </location>
</feature>
<dbReference type="EMBL" id="AYSA01000294">
    <property type="protein sequence ID" value="ESZ93705.1"/>
    <property type="molecule type" value="Genomic_DNA"/>
</dbReference>
<keyword evidence="3" id="KW-1185">Reference proteome</keyword>